<accession>A0A1M6E0P9</accession>
<dbReference type="Proteomes" id="UP000184529">
    <property type="component" value="Unassembled WGS sequence"/>
</dbReference>
<evidence type="ECO:0000259" key="1">
    <source>
        <dbReference type="Pfam" id="PF01507"/>
    </source>
</evidence>
<reference evidence="3" key="1">
    <citation type="submission" date="2016-11" db="EMBL/GenBank/DDBJ databases">
        <authorList>
            <person name="Varghese N."/>
            <person name="Submissions S."/>
        </authorList>
    </citation>
    <scope>NUCLEOTIDE SEQUENCE [LARGE SCALE GENOMIC DNA]</scope>
    <source>
        <strain evidence="3">DSM 16057</strain>
    </source>
</reference>
<evidence type="ECO:0000313" key="2">
    <source>
        <dbReference type="EMBL" id="SHI78965.1"/>
    </source>
</evidence>
<evidence type="ECO:0000313" key="3">
    <source>
        <dbReference type="Proteomes" id="UP000184529"/>
    </source>
</evidence>
<feature type="domain" description="Phosphoadenosine phosphosulphate reductase" evidence="1">
    <location>
        <begin position="20"/>
        <end position="117"/>
    </location>
</feature>
<dbReference type="InterPro" id="IPR014729">
    <property type="entry name" value="Rossmann-like_a/b/a_fold"/>
</dbReference>
<dbReference type="PANTHER" id="PTHR43196:SF2">
    <property type="entry name" value="PHOSPHOADENOSINE PHOSPHOSULFATE REDUCTASE"/>
    <property type="match status" value="1"/>
</dbReference>
<gene>
    <name evidence="2" type="ORF">SAMN02745219_01083</name>
</gene>
<name>A0A1M6E0P9_9FIRM</name>
<protein>
    <submittedName>
        <fullName evidence="2">Phosphoadenosine phosphosulfate reductase family protein</fullName>
    </submittedName>
</protein>
<sequence>MRVIQMTTNPNLNKDRKERHILALSGGKDSAALAVYMRDKYPDLDIEYVFTDSGCELPETYEYLDRIRAVLNIDITILKSERNFDYWLKYYKGVLPSPKNRWCTRQLKLKPFEAYIGDDLTYSYVALRADENRKGYLSKKRHVIPRYPFVEDGITLQDVINILQNCGLGLPAYYGWRKRSGCYFCFYQSDDEWRALKKYHPEEFEKACQYEENHSDGRIYTWRGKKGGKPLFLRDIDDFVPSGEKQRYEESINKKLSSLLKDIKLIGINTNYVLS</sequence>
<organism evidence="2 3">
    <name type="scientific">Desulfofundulus thermosubterraneus DSM 16057</name>
    <dbReference type="NCBI Taxonomy" id="1121432"/>
    <lineage>
        <taxon>Bacteria</taxon>
        <taxon>Bacillati</taxon>
        <taxon>Bacillota</taxon>
        <taxon>Clostridia</taxon>
        <taxon>Eubacteriales</taxon>
        <taxon>Peptococcaceae</taxon>
        <taxon>Desulfofundulus</taxon>
    </lineage>
</organism>
<dbReference type="Pfam" id="PF01507">
    <property type="entry name" value="PAPS_reduct"/>
    <property type="match status" value="1"/>
</dbReference>
<dbReference type="PANTHER" id="PTHR43196">
    <property type="entry name" value="SULFATE ADENYLYLTRANSFERASE SUBUNIT 2"/>
    <property type="match status" value="1"/>
</dbReference>
<dbReference type="InterPro" id="IPR002500">
    <property type="entry name" value="PAPS_reduct_dom"/>
</dbReference>
<dbReference type="GO" id="GO:0003824">
    <property type="term" value="F:catalytic activity"/>
    <property type="evidence" value="ECO:0007669"/>
    <property type="project" value="InterPro"/>
</dbReference>
<proteinExistence type="predicted"/>
<dbReference type="STRING" id="1121432.SAMN02745219_01083"/>
<keyword evidence="3" id="KW-1185">Reference proteome</keyword>
<dbReference type="Gene3D" id="3.40.50.620">
    <property type="entry name" value="HUPs"/>
    <property type="match status" value="1"/>
</dbReference>
<dbReference type="AlphaFoldDB" id="A0A1M6E0P9"/>
<dbReference type="EMBL" id="FQZM01000011">
    <property type="protein sequence ID" value="SHI78965.1"/>
    <property type="molecule type" value="Genomic_DNA"/>
</dbReference>
<dbReference type="SUPFAM" id="SSF52402">
    <property type="entry name" value="Adenine nucleotide alpha hydrolases-like"/>
    <property type="match status" value="1"/>
</dbReference>
<dbReference type="InterPro" id="IPR050128">
    <property type="entry name" value="Sulfate_adenylyltrnsfr_sub2"/>
</dbReference>